<feature type="region of interest" description="Disordered" evidence="8">
    <location>
        <begin position="929"/>
        <end position="1006"/>
    </location>
</feature>
<reference evidence="10" key="2">
    <citation type="submission" date="2023-05" db="EMBL/GenBank/DDBJ databases">
        <authorList>
            <consortium name="Lawrence Berkeley National Laboratory"/>
            <person name="Steindorff A."/>
            <person name="Hensen N."/>
            <person name="Bonometti L."/>
            <person name="Westerberg I."/>
            <person name="Brannstrom I.O."/>
            <person name="Guillou S."/>
            <person name="Cros-Aarteil S."/>
            <person name="Calhoun S."/>
            <person name="Haridas S."/>
            <person name="Kuo A."/>
            <person name="Mondo S."/>
            <person name="Pangilinan J."/>
            <person name="Riley R."/>
            <person name="Labutti K."/>
            <person name="Andreopoulos B."/>
            <person name="Lipzen A."/>
            <person name="Chen C."/>
            <person name="Yanf M."/>
            <person name="Daum C."/>
            <person name="Ng V."/>
            <person name="Clum A."/>
            <person name="Ohm R."/>
            <person name="Martin F."/>
            <person name="Silar P."/>
            <person name="Natvig D."/>
            <person name="Lalanne C."/>
            <person name="Gautier V."/>
            <person name="Ament-Velasquez S.L."/>
            <person name="Kruys A."/>
            <person name="Hutchinson M.I."/>
            <person name="Powell A.J."/>
            <person name="Barry K."/>
            <person name="Miller A.N."/>
            <person name="Grigoriev I.V."/>
            <person name="Debuchy R."/>
            <person name="Gladieux P."/>
            <person name="Thoren M.H."/>
            <person name="Johannesson H."/>
        </authorList>
    </citation>
    <scope>NUCLEOTIDE SEQUENCE</scope>
    <source>
        <strain evidence="10">CBS 508.74</strain>
    </source>
</reference>
<dbReference type="InterPro" id="IPR007219">
    <property type="entry name" value="XnlR_reg_dom"/>
</dbReference>
<dbReference type="EMBL" id="MU853341">
    <property type="protein sequence ID" value="KAK4112633.1"/>
    <property type="molecule type" value="Genomic_DNA"/>
</dbReference>
<keyword evidence="7" id="KW-0539">Nucleus</keyword>
<dbReference type="Gene3D" id="4.10.240.10">
    <property type="entry name" value="Zn(2)-C6 fungal-type DNA-binding domain"/>
    <property type="match status" value="1"/>
</dbReference>
<feature type="non-terminal residue" evidence="10">
    <location>
        <position position="1077"/>
    </location>
</feature>
<dbReference type="PANTHER" id="PTHR47782:SF8">
    <property type="entry name" value="ZN(II)2CYS6 TRANSCRIPTION FACTOR (EUROFUNG)"/>
    <property type="match status" value="1"/>
</dbReference>
<dbReference type="Pfam" id="PF04082">
    <property type="entry name" value="Fungal_trans"/>
    <property type="match status" value="1"/>
</dbReference>
<dbReference type="GeneID" id="89934727"/>
<accession>A0AAN6TDZ1</accession>
<dbReference type="SMART" id="SM00066">
    <property type="entry name" value="GAL4"/>
    <property type="match status" value="1"/>
</dbReference>
<feature type="compositionally biased region" description="Gly residues" evidence="8">
    <location>
        <begin position="967"/>
        <end position="977"/>
    </location>
</feature>
<comment type="subcellular location">
    <subcellularLocation>
        <location evidence="1">Nucleus</location>
    </subcellularLocation>
</comment>
<dbReference type="GO" id="GO:0006351">
    <property type="term" value="P:DNA-templated transcription"/>
    <property type="evidence" value="ECO:0007669"/>
    <property type="project" value="InterPro"/>
</dbReference>
<name>A0AAN6TDZ1_9PEZI</name>
<evidence type="ECO:0000256" key="8">
    <source>
        <dbReference type="SAM" id="MobiDB-lite"/>
    </source>
</evidence>
<feature type="compositionally biased region" description="Low complexity" evidence="8">
    <location>
        <begin position="950"/>
        <end position="966"/>
    </location>
</feature>
<feature type="compositionally biased region" description="Polar residues" evidence="8">
    <location>
        <begin position="634"/>
        <end position="648"/>
    </location>
</feature>
<feature type="compositionally biased region" description="Gly residues" evidence="8">
    <location>
        <begin position="996"/>
        <end position="1006"/>
    </location>
</feature>
<dbReference type="InterPro" id="IPR001138">
    <property type="entry name" value="Zn2Cys6_DnaBD"/>
</dbReference>
<feature type="compositionally biased region" description="Low complexity" evidence="8">
    <location>
        <begin position="832"/>
        <end position="854"/>
    </location>
</feature>
<dbReference type="SUPFAM" id="SSF57701">
    <property type="entry name" value="Zn2/Cys6 DNA-binding domain"/>
    <property type="match status" value="1"/>
</dbReference>
<keyword evidence="2" id="KW-0479">Metal-binding</keyword>
<dbReference type="InterPro" id="IPR052202">
    <property type="entry name" value="Yeast_MetPath_Reg"/>
</dbReference>
<dbReference type="CDD" id="cd00067">
    <property type="entry name" value="GAL4"/>
    <property type="match status" value="1"/>
</dbReference>
<dbReference type="GO" id="GO:0043565">
    <property type="term" value="F:sequence-specific DNA binding"/>
    <property type="evidence" value="ECO:0007669"/>
    <property type="project" value="TreeGrafter"/>
</dbReference>
<keyword evidence="5" id="KW-0238">DNA-binding</keyword>
<feature type="region of interest" description="Disordered" evidence="8">
    <location>
        <begin position="612"/>
        <end position="648"/>
    </location>
</feature>
<feature type="region of interest" description="Disordered" evidence="8">
    <location>
        <begin position="827"/>
        <end position="854"/>
    </location>
</feature>
<reference evidence="10" key="1">
    <citation type="journal article" date="2023" name="Mol. Phylogenet. Evol.">
        <title>Genome-scale phylogeny and comparative genomics of the fungal order Sordariales.</title>
        <authorList>
            <person name="Hensen N."/>
            <person name="Bonometti L."/>
            <person name="Westerberg I."/>
            <person name="Brannstrom I.O."/>
            <person name="Guillou S."/>
            <person name="Cros-Aarteil S."/>
            <person name="Calhoun S."/>
            <person name="Haridas S."/>
            <person name="Kuo A."/>
            <person name="Mondo S."/>
            <person name="Pangilinan J."/>
            <person name="Riley R."/>
            <person name="LaButti K."/>
            <person name="Andreopoulos B."/>
            <person name="Lipzen A."/>
            <person name="Chen C."/>
            <person name="Yan M."/>
            <person name="Daum C."/>
            <person name="Ng V."/>
            <person name="Clum A."/>
            <person name="Steindorff A."/>
            <person name="Ohm R.A."/>
            <person name="Martin F."/>
            <person name="Silar P."/>
            <person name="Natvig D.O."/>
            <person name="Lalanne C."/>
            <person name="Gautier V."/>
            <person name="Ament-Velasquez S.L."/>
            <person name="Kruys A."/>
            <person name="Hutchinson M.I."/>
            <person name="Powell A.J."/>
            <person name="Barry K."/>
            <person name="Miller A.N."/>
            <person name="Grigoriev I.V."/>
            <person name="Debuchy R."/>
            <person name="Gladieux P."/>
            <person name="Hiltunen Thoren M."/>
            <person name="Johannesson H."/>
        </authorList>
    </citation>
    <scope>NUCLEOTIDE SEQUENCE</scope>
    <source>
        <strain evidence="10">CBS 508.74</strain>
    </source>
</reference>
<feature type="compositionally biased region" description="Polar residues" evidence="8">
    <location>
        <begin position="679"/>
        <end position="715"/>
    </location>
</feature>
<feature type="domain" description="Zn(2)-C6 fungal-type" evidence="9">
    <location>
        <begin position="52"/>
        <end position="82"/>
    </location>
</feature>
<dbReference type="PROSITE" id="PS50048">
    <property type="entry name" value="ZN2_CY6_FUNGAL_2"/>
    <property type="match status" value="1"/>
</dbReference>
<evidence type="ECO:0000256" key="1">
    <source>
        <dbReference type="ARBA" id="ARBA00004123"/>
    </source>
</evidence>
<feature type="compositionally biased region" description="Low complexity" evidence="8">
    <location>
        <begin position="792"/>
        <end position="804"/>
    </location>
</feature>
<evidence type="ECO:0000256" key="4">
    <source>
        <dbReference type="ARBA" id="ARBA00023015"/>
    </source>
</evidence>
<proteinExistence type="predicted"/>
<feature type="compositionally biased region" description="Pro residues" evidence="8">
    <location>
        <begin position="752"/>
        <end position="763"/>
    </location>
</feature>
<dbReference type="PANTHER" id="PTHR47782">
    <property type="entry name" value="ZN(II)2CYS6 TRANSCRIPTION FACTOR (EUROFUNG)-RELATED"/>
    <property type="match status" value="1"/>
</dbReference>
<dbReference type="Pfam" id="PF00172">
    <property type="entry name" value="Zn_clus"/>
    <property type="match status" value="1"/>
</dbReference>
<evidence type="ECO:0000313" key="10">
    <source>
        <dbReference type="EMBL" id="KAK4112633.1"/>
    </source>
</evidence>
<feature type="compositionally biased region" description="Low complexity" evidence="8">
    <location>
        <begin position="983"/>
        <end position="995"/>
    </location>
</feature>
<evidence type="ECO:0000256" key="2">
    <source>
        <dbReference type="ARBA" id="ARBA00022723"/>
    </source>
</evidence>
<dbReference type="PROSITE" id="PS00463">
    <property type="entry name" value="ZN2_CY6_FUNGAL_1"/>
    <property type="match status" value="1"/>
</dbReference>
<gene>
    <name evidence="10" type="ORF">N656DRAFT_684071</name>
</gene>
<evidence type="ECO:0000256" key="6">
    <source>
        <dbReference type="ARBA" id="ARBA00023163"/>
    </source>
</evidence>
<dbReference type="GO" id="GO:0008270">
    <property type="term" value="F:zinc ion binding"/>
    <property type="evidence" value="ECO:0007669"/>
    <property type="project" value="InterPro"/>
</dbReference>
<evidence type="ECO:0000256" key="5">
    <source>
        <dbReference type="ARBA" id="ARBA00023125"/>
    </source>
</evidence>
<keyword evidence="11" id="KW-1185">Reference proteome</keyword>
<feature type="region of interest" description="Disordered" evidence="8">
    <location>
        <begin position="673"/>
        <end position="804"/>
    </location>
</feature>
<dbReference type="CDD" id="cd12148">
    <property type="entry name" value="fungal_TF_MHR"/>
    <property type="match status" value="1"/>
</dbReference>
<dbReference type="GO" id="GO:0005634">
    <property type="term" value="C:nucleus"/>
    <property type="evidence" value="ECO:0007669"/>
    <property type="project" value="UniProtKB-SubCell"/>
</dbReference>
<dbReference type="InterPro" id="IPR036864">
    <property type="entry name" value="Zn2-C6_fun-type_DNA-bd_sf"/>
</dbReference>
<evidence type="ECO:0000259" key="9">
    <source>
        <dbReference type="PROSITE" id="PS50048"/>
    </source>
</evidence>
<protein>
    <recommendedName>
        <fullName evidence="9">Zn(2)-C6 fungal-type domain-containing protein</fullName>
    </recommendedName>
</protein>
<organism evidence="10 11">
    <name type="scientific">Canariomyces notabilis</name>
    <dbReference type="NCBI Taxonomy" id="2074819"/>
    <lineage>
        <taxon>Eukaryota</taxon>
        <taxon>Fungi</taxon>
        <taxon>Dikarya</taxon>
        <taxon>Ascomycota</taxon>
        <taxon>Pezizomycotina</taxon>
        <taxon>Sordariomycetes</taxon>
        <taxon>Sordariomycetidae</taxon>
        <taxon>Sordariales</taxon>
        <taxon>Chaetomiaceae</taxon>
        <taxon>Canariomyces</taxon>
    </lineage>
</organism>
<evidence type="ECO:0000313" key="11">
    <source>
        <dbReference type="Proteomes" id="UP001302812"/>
    </source>
</evidence>
<dbReference type="Proteomes" id="UP001302812">
    <property type="component" value="Unassembled WGS sequence"/>
</dbReference>
<comment type="caution">
    <text evidence="10">The sequence shown here is derived from an EMBL/GenBank/DDBJ whole genome shotgun (WGS) entry which is preliminary data.</text>
</comment>
<dbReference type="GO" id="GO:0000981">
    <property type="term" value="F:DNA-binding transcription factor activity, RNA polymerase II-specific"/>
    <property type="evidence" value="ECO:0007669"/>
    <property type="project" value="InterPro"/>
</dbReference>
<keyword evidence="3" id="KW-0862">Zinc</keyword>
<dbReference type="AlphaFoldDB" id="A0AAN6TDZ1"/>
<evidence type="ECO:0000256" key="3">
    <source>
        <dbReference type="ARBA" id="ARBA00022833"/>
    </source>
</evidence>
<evidence type="ECO:0000256" key="7">
    <source>
        <dbReference type="ARBA" id="ARBA00023242"/>
    </source>
</evidence>
<dbReference type="RefSeq" id="XP_064670203.1">
    <property type="nucleotide sequence ID" value="XM_064810602.1"/>
</dbReference>
<dbReference type="GO" id="GO:0045944">
    <property type="term" value="P:positive regulation of transcription by RNA polymerase II"/>
    <property type="evidence" value="ECO:0007669"/>
    <property type="project" value="TreeGrafter"/>
</dbReference>
<keyword evidence="6" id="KW-0804">Transcription</keyword>
<feature type="compositionally biased region" description="Polar residues" evidence="8">
    <location>
        <begin position="613"/>
        <end position="622"/>
    </location>
</feature>
<keyword evidence="4" id="KW-0805">Transcription regulation</keyword>
<sequence length="1077" mass="117800">MDNAEFYHLLPVIPPQPQHFYPGKPPVPAPYPYPWDSQESEAPNRIAHTLTACCRCRQRKTRCDPTLPRCLPCERSGSTCEYYDSTKGKRINRSYVVNLQKRVRQLEADLSQYTDEESDYPHSYDDMVRPGGMVRLGETGESARYLGPSSGIAMTRLLMEEAKRYTESQRIADLIPELRARRIDRRDRMQSIVTGGSISGPSSRKRSFPANSVIPAPSLPSRETVDGLVRIFNERVQVFTPILHEKVFREDLEAVFAGDKDPYRHFIVNMVVAISLQKMDGYPGLAASYYLSAMQHFEDVVRPKDLKTLQCLCLIGQYSLLTPTRTATYYIIGLAVRICQQLGLGDERTIAVGSPDPQTLDMRRRLSWIVTTQEFGLSHIMGRPNGFAKSDDLMNVEFFEAVADGDITPEGIHPGRPCERKAVAIYFCKMRLLQAEIRRMLYEKSRPGPTHESHPWFAQVEQKLKDWLEDCPEQPPWCKPWFTGRYHNMIISIYRPSPQVPRPTSQAAAKCFVGSRYIIGLTSRQVQQGAVDVTWVFLLTIYSALNALLWSISYPEVRAEHPQTEVEDLARTALETITNCSDRWPGSSSAIQLYTVFANACLQSYQVKEETPSPVSSSQLDTPVSYADPLSPESDMSGSTHTQAQSQVASSLFNRSPFGYVFEATPELPAEYGFDGGHIQNQPTFRSNSIFMSPSSDSNGRRLSNLAPDSSQSHEGSAPERLGTTPPPPMMMHRNNPSPAPPATPISVASLPTPPESLAPPPSVRGTNTTPSPRLTPATQTATPNPTPTLRPVSPAAPSQHPSPAARPIVMVKQEPLTFPPEFKRLPQHYHQQQQQQQSCIPLPRTTQRTAAPTSTPPAFTIPPPPHQRPLPSAASAATVTVTDWFNPPPPFISPHAFSGGGAGAGARMTAPPPPSFLSPWDVDAAAPNPFIGLGLGGNETGTGSQPPSAQTQTQTQTQGHAQGQAQGQGQGQGQGGWNIPWQAQSQQQQQQHHPGGNGGSGFGVYNGFGFPPSSASASASSAAALADFGGGGGLLGQRHGSLSHEQQLELMDVLETEGMQDIEGFLSMGMGVGGIG</sequence>